<keyword evidence="1" id="KW-1133">Transmembrane helix</keyword>
<feature type="non-terminal residue" evidence="2">
    <location>
        <position position="158"/>
    </location>
</feature>
<keyword evidence="1" id="KW-0472">Membrane</keyword>
<accession>X0YKM3</accession>
<gene>
    <name evidence="2" type="ORF">S01H1_63652</name>
</gene>
<keyword evidence="1" id="KW-0812">Transmembrane</keyword>
<sequence>MANKKSAKKTFSSGSTLILAVVLTSLLAIIGVMFVMVARVNRVATSAISDNKELKFAVESIIAKISQELVLDVPCIAGQEYYDYPDANNAWLASLEPDVNDNGTPDVSDDIYYWRQISDVTGFLIDKFANNLGWDVNQVATRIVKDREEIPLQALDPN</sequence>
<dbReference type="EMBL" id="BARS01041908">
    <property type="protein sequence ID" value="GAG37311.1"/>
    <property type="molecule type" value="Genomic_DNA"/>
</dbReference>
<proteinExistence type="predicted"/>
<organism evidence="2">
    <name type="scientific">marine sediment metagenome</name>
    <dbReference type="NCBI Taxonomy" id="412755"/>
    <lineage>
        <taxon>unclassified sequences</taxon>
        <taxon>metagenomes</taxon>
        <taxon>ecological metagenomes</taxon>
    </lineage>
</organism>
<evidence type="ECO:0000313" key="2">
    <source>
        <dbReference type="EMBL" id="GAG37311.1"/>
    </source>
</evidence>
<feature type="transmembrane region" description="Helical" evidence="1">
    <location>
        <begin position="17"/>
        <end position="38"/>
    </location>
</feature>
<dbReference type="AlphaFoldDB" id="X0YKM3"/>
<evidence type="ECO:0000256" key="1">
    <source>
        <dbReference type="SAM" id="Phobius"/>
    </source>
</evidence>
<reference evidence="2" key="1">
    <citation type="journal article" date="2014" name="Front. Microbiol.">
        <title>High frequency of phylogenetically diverse reductive dehalogenase-homologous genes in deep subseafloor sedimentary metagenomes.</title>
        <authorList>
            <person name="Kawai M."/>
            <person name="Futagami T."/>
            <person name="Toyoda A."/>
            <person name="Takaki Y."/>
            <person name="Nishi S."/>
            <person name="Hori S."/>
            <person name="Arai W."/>
            <person name="Tsubouchi T."/>
            <person name="Morono Y."/>
            <person name="Uchiyama I."/>
            <person name="Ito T."/>
            <person name="Fujiyama A."/>
            <person name="Inagaki F."/>
            <person name="Takami H."/>
        </authorList>
    </citation>
    <scope>NUCLEOTIDE SEQUENCE</scope>
    <source>
        <strain evidence="2">Expedition CK06-06</strain>
    </source>
</reference>
<comment type="caution">
    <text evidence="2">The sequence shown here is derived from an EMBL/GenBank/DDBJ whole genome shotgun (WGS) entry which is preliminary data.</text>
</comment>
<protein>
    <submittedName>
        <fullName evidence="2">Uncharacterized protein</fullName>
    </submittedName>
</protein>
<name>X0YKM3_9ZZZZ</name>